<feature type="transmembrane region" description="Helical" evidence="1">
    <location>
        <begin position="224"/>
        <end position="244"/>
    </location>
</feature>
<dbReference type="Proteomes" id="UP001370590">
    <property type="component" value="Unassembled WGS sequence"/>
</dbReference>
<dbReference type="Pfam" id="PF12730">
    <property type="entry name" value="ABC2_membrane_4"/>
    <property type="match status" value="1"/>
</dbReference>
<keyword evidence="1" id="KW-0472">Membrane</keyword>
<dbReference type="PANTHER" id="PTHR37305:SF1">
    <property type="entry name" value="MEMBRANE PROTEIN"/>
    <property type="match status" value="1"/>
</dbReference>
<keyword evidence="1" id="KW-1133">Transmembrane helix</keyword>
<protein>
    <submittedName>
        <fullName evidence="2">ABC transporter permease</fullName>
    </submittedName>
</protein>
<name>A0ABU8SIU7_9LACO</name>
<gene>
    <name evidence="2" type="ORF">R4146_01315</name>
</gene>
<dbReference type="PANTHER" id="PTHR37305">
    <property type="entry name" value="INTEGRAL MEMBRANE PROTEIN-RELATED"/>
    <property type="match status" value="1"/>
</dbReference>
<comment type="caution">
    <text evidence="2">The sequence shown here is derived from an EMBL/GenBank/DDBJ whole genome shotgun (WGS) entry which is preliminary data.</text>
</comment>
<sequence>MLTLLRQEAYKAFKGKAIYISLILLLIYQGLIAFGTKQYHIISPNEFITTAGNAEQIVEIIMVVIASTIITNEFVNKTIKNLLCRQYSRLQVFLSKFITLVWMYVLIVVVNYLFTLIFKVLLFRSTQVTSQMIHATANNGIGQTLYVFLITAFVILISNIAKSSGGAIGIGVATILASQVLATVLSLLINKMNLVKFNPFNFFLVSSQYGSDAVKSVTHLSLNAMTIGALIYGVIFYAIAYMIFNHRNI</sequence>
<dbReference type="EMBL" id="JAWMWH010000001">
    <property type="protein sequence ID" value="MEJ6399828.1"/>
    <property type="molecule type" value="Genomic_DNA"/>
</dbReference>
<dbReference type="RefSeq" id="WP_339959668.1">
    <property type="nucleotide sequence ID" value="NZ_JAWMWH010000001.1"/>
</dbReference>
<keyword evidence="1" id="KW-0812">Transmembrane</keyword>
<keyword evidence="3" id="KW-1185">Reference proteome</keyword>
<feature type="transmembrane region" description="Helical" evidence="1">
    <location>
        <begin position="17"/>
        <end position="36"/>
    </location>
</feature>
<feature type="transmembrane region" description="Helical" evidence="1">
    <location>
        <begin position="56"/>
        <end position="76"/>
    </location>
</feature>
<evidence type="ECO:0000256" key="1">
    <source>
        <dbReference type="SAM" id="Phobius"/>
    </source>
</evidence>
<evidence type="ECO:0000313" key="2">
    <source>
        <dbReference type="EMBL" id="MEJ6399828.1"/>
    </source>
</evidence>
<evidence type="ECO:0000313" key="3">
    <source>
        <dbReference type="Proteomes" id="UP001370590"/>
    </source>
</evidence>
<proteinExistence type="predicted"/>
<accession>A0ABU8SIU7</accession>
<feature type="transmembrane region" description="Helical" evidence="1">
    <location>
        <begin position="97"/>
        <end position="121"/>
    </location>
</feature>
<feature type="transmembrane region" description="Helical" evidence="1">
    <location>
        <begin position="141"/>
        <end position="161"/>
    </location>
</feature>
<organism evidence="2 3">
    <name type="scientific">Nicoliella lavandulae</name>
    <dbReference type="NCBI Taxonomy" id="3082954"/>
    <lineage>
        <taxon>Bacteria</taxon>
        <taxon>Bacillati</taxon>
        <taxon>Bacillota</taxon>
        <taxon>Bacilli</taxon>
        <taxon>Lactobacillales</taxon>
        <taxon>Lactobacillaceae</taxon>
        <taxon>Nicoliella</taxon>
    </lineage>
</organism>
<reference evidence="2 3" key="1">
    <citation type="submission" date="2023-10" db="EMBL/GenBank/DDBJ databases">
        <title>Nicoliella lavandulae sp. nov. isolated from Lavandula angustifolia flowers.</title>
        <authorList>
            <person name="Alcantara C."/>
            <person name="Zuniga M."/>
            <person name="Landete J.M."/>
            <person name="Monedero V."/>
        </authorList>
    </citation>
    <scope>NUCLEOTIDE SEQUENCE [LARGE SCALE GENOMIC DNA]</scope>
    <source>
        <strain evidence="2 3">Es01</strain>
    </source>
</reference>
<feature type="transmembrane region" description="Helical" evidence="1">
    <location>
        <begin position="168"/>
        <end position="189"/>
    </location>
</feature>